<sequence>MHCRLNKAITKTEPVAPVQRDAKGREIISPEERARREEKLRLREERERQKQKARAERMTELSRKLYIHRKRDRESSTRRRPKGRYARSRPTSSKEGIMASSCLMRLGLFMSPRLNITWLRTRRLWVWEDGYIMFSET</sequence>
<accession>A0A0K6FQY8</accession>
<dbReference type="Proteomes" id="UP000044841">
    <property type="component" value="Unassembled WGS sequence"/>
</dbReference>
<name>A0A0K6FQY8_9AGAM</name>
<evidence type="ECO:0000256" key="1">
    <source>
        <dbReference type="SAM" id="MobiDB-lite"/>
    </source>
</evidence>
<feature type="region of interest" description="Disordered" evidence="1">
    <location>
        <begin position="1"/>
        <end position="96"/>
    </location>
</feature>
<dbReference type="EMBL" id="CYGV01000513">
    <property type="protein sequence ID" value="CUA68685.1"/>
    <property type="molecule type" value="Genomic_DNA"/>
</dbReference>
<protein>
    <submittedName>
        <fullName evidence="2">Uncharacterized protein</fullName>
    </submittedName>
</protein>
<feature type="compositionally biased region" description="Basic residues" evidence="1">
    <location>
        <begin position="78"/>
        <end position="87"/>
    </location>
</feature>
<reference evidence="2 3" key="1">
    <citation type="submission" date="2015-07" db="EMBL/GenBank/DDBJ databases">
        <authorList>
            <person name="Noorani M."/>
        </authorList>
    </citation>
    <scope>NUCLEOTIDE SEQUENCE [LARGE SCALE GENOMIC DNA]</scope>
    <source>
        <strain evidence="2">BBA 69670</strain>
    </source>
</reference>
<gene>
    <name evidence="2" type="ORF">RSOLAG22IIIB_08055</name>
</gene>
<feature type="compositionally biased region" description="Basic and acidic residues" evidence="1">
    <location>
        <begin position="20"/>
        <end position="63"/>
    </location>
</feature>
<evidence type="ECO:0000313" key="2">
    <source>
        <dbReference type="EMBL" id="CUA68685.1"/>
    </source>
</evidence>
<keyword evidence="3" id="KW-1185">Reference proteome</keyword>
<evidence type="ECO:0000313" key="3">
    <source>
        <dbReference type="Proteomes" id="UP000044841"/>
    </source>
</evidence>
<proteinExistence type="predicted"/>
<dbReference type="AlphaFoldDB" id="A0A0K6FQY8"/>
<organism evidence="2 3">
    <name type="scientific">Rhizoctonia solani</name>
    <dbReference type="NCBI Taxonomy" id="456999"/>
    <lineage>
        <taxon>Eukaryota</taxon>
        <taxon>Fungi</taxon>
        <taxon>Dikarya</taxon>
        <taxon>Basidiomycota</taxon>
        <taxon>Agaricomycotina</taxon>
        <taxon>Agaricomycetes</taxon>
        <taxon>Cantharellales</taxon>
        <taxon>Ceratobasidiaceae</taxon>
        <taxon>Rhizoctonia</taxon>
    </lineage>
</organism>